<accession>A0ABD0JW33</accession>
<proteinExistence type="predicted"/>
<dbReference type="EMBL" id="JACVVK020000315">
    <property type="protein sequence ID" value="KAK7478875.1"/>
    <property type="molecule type" value="Genomic_DNA"/>
</dbReference>
<organism evidence="1 2">
    <name type="scientific">Batillaria attramentaria</name>
    <dbReference type="NCBI Taxonomy" id="370345"/>
    <lineage>
        <taxon>Eukaryota</taxon>
        <taxon>Metazoa</taxon>
        <taxon>Spiralia</taxon>
        <taxon>Lophotrochozoa</taxon>
        <taxon>Mollusca</taxon>
        <taxon>Gastropoda</taxon>
        <taxon>Caenogastropoda</taxon>
        <taxon>Sorbeoconcha</taxon>
        <taxon>Cerithioidea</taxon>
        <taxon>Batillariidae</taxon>
        <taxon>Batillaria</taxon>
    </lineage>
</organism>
<evidence type="ECO:0000313" key="2">
    <source>
        <dbReference type="Proteomes" id="UP001519460"/>
    </source>
</evidence>
<reference evidence="1 2" key="1">
    <citation type="journal article" date="2023" name="Sci. Data">
        <title>Genome assembly of the Korean intertidal mud-creeper Batillaria attramentaria.</title>
        <authorList>
            <person name="Patra A.K."/>
            <person name="Ho P.T."/>
            <person name="Jun S."/>
            <person name="Lee S.J."/>
            <person name="Kim Y."/>
            <person name="Won Y.J."/>
        </authorList>
    </citation>
    <scope>NUCLEOTIDE SEQUENCE [LARGE SCALE GENOMIC DNA]</scope>
    <source>
        <strain evidence="1">Wonlab-2016</strain>
    </source>
</reference>
<name>A0ABD0JW33_9CAEN</name>
<dbReference type="Proteomes" id="UP001519460">
    <property type="component" value="Unassembled WGS sequence"/>
</dbReference>
<evidence type="ECO:0000313" key="1">
    <source>
        <dbReference type="EMBL" id="KAK7478875.1"/>
    </source>
</evidence>
<keyword evidence="2" id="KW-1185">Reference proteome</keyword>
<protein>
    <submittedName>
        <fullName evidence="1">Uncharacterized protein</fullName>
    </submittedName>
</protein>
<sequence>MITFTGNLLQKRDPQDMDVTHVTQLAYPCASGQLRLSHSEQLLVHMYATSVVVSGCVYFVTMTKAAKGLAGCWFVLTILYQAVKKVIKLPVKCLMHLASCHLNSGTCRVNAPYCQ</sequence>
<comment type="caution">
    <text evidence="1">The sequence shown here is derived from an EMBL/GenBank/DDBJ whole genome shotgun (WGS) entry which is preliminary data.</text>
</comment>
<dbReference type="AlphaFoldDB" id="A0ABD0JW33"/>
<gene>
    <name evidence="1" type="ORF">BaRGS_00029856</name>
</gene>